<keyword evidence="2" id="KW-1185">Reference proteome</keyword>
<accession>A0A6A6L0A7</accession>
<name>A0A6A6L0A7_HEVBR</name>
<proteinExistence type="predicted"/>
<sequence length="67" mass="7413">MLPDHEAMAVGCVAELTRTTTDSSALTGDTSRDFSLHMRLQSRFPAEVSDQNFVDDEQGEKSALWPL</sequence>
<dbReference type="Proteomes" id="UP000467840">
    <property type="component" value="Chromosome 7"/>
</dbReference>
<organism evidence="1 2">
    <name type="scientific">Hevea brasiliensis</name>
    <name type="common">Para rubber tree</name>
    <name type="synonym">Siphonia brasiliensis</name>
    <dbReference type="NCBI Taxonomy" id="3981"/>
    <lineage>
        <taxon>Eukaryota</taxon>
        <taxon>Viridiplantae</taxon>
        <taxon>Streptophyta</taxon>
        <taxon>Embryophyta</taxon>
        <taxon>Tracheophyta</taxon>
        <taxon>Spermatophyta</taxon>
        <taxon>Magnoliopsida</taxon>
        <taxon>eudicotyledons</taxon>
        <taxon>Gunneridae</taxon>
        <taxon>Pentapetalae</taxon>
        <taxon>rosids</taxon>
        <taxon>fabids</taxon>
        <taxon>Malpighiales</taxon>
        <taxon>Euphorbiaceae</taxon>
        <taxon>Crotonoideae</taxon>
        <taxon>Micrandreae</taxon>
        <taxon>Hevea</taxon>
    </lineage>
</organism>
<gene>
    <name evidence="1" type="ORF">GH714_016650</name>
</gene>
<reference evidence="1 2" key="1">
    <citation type="journal article" date="2020" name="Mol. Plant">
        <title>The Chromosome-Based Rubber Tree Genome Provides New Insights into Spurge Genome Evolution and Rubber Biosynthesis.</title>
        <authorList>
            <person name="Liu J."/>
            <person name="Shi C."/>
            <person name="Shi C.C."/>
            <person name="Li W."/>
            <person name="Zhang Q.J."/>
            <person name="Zhang Y."/>
            <person name="Li K."/>
            <person name="Lu H.F."/>
            <person name="Shi C."/>
            <person name="Zhu S.T."/>
            <person name="Xiao Z.Y."/>
            <person name="Nan H."/>
            <person name="Yue Y."/>
            <person name="Zhu X.G."/>
            <person name="Wu Y."/>
            <person name="Hong X.N."/>
            <person name="Fan G.Y."/>
            <person name="Tong Y."/>
            <person name="Zhang D."/>
            <person name="Mao C.L."/>
            <person name="Liu Y.L."/>
            <person name="Hao S.J."/>
            <person name="Liu W.Q."/>
            <person name="Lv M.Q."/>
            <person name="Zhang H.B."/>
            <person name="Liu Y."/>
            <person name="Hu-Tang G.R."/>
            <person name="Wang J.P."/>
            <person name="Wang J.H."/>
            <person name="Sun Y.H."/>
            <person name="Ni S.B."/>
            <person name="Chen W.B."/>
            <person name="Zhang X.C."/>
            <person name="Jiao Y.N."/>
            <person name="Eichler E.E."/>
            <person name="Li G.H."/>
            <person name="Liu X."/>
            <person name="Gao L.Z."/>
        </authorList>
    </citation>
    <scope>NUCLEOTIDE SEQUENCE [LARGE SCALE GENOMIC DNA]</scope>
    <source>
        <strain evidence="2">cv. GT1</strain>
        <tissue evidence="1">Leaf</tissue>
    </source>
</reference>
<evidence type="ECO:0000313" key="2">
    <source>
        <dbReference type="Proteomes" id="UP000467840"/>
    </source>
</evidence>
<dbReference type="AlphaFoldDB" id="A0A6A6L0A7"/>
<evidence type="ECO:0000313" key="1">
    <source>
        <dbReference type="EMBL" id="KAF2294772.1"/>
    </source>
</evidence>
<protein>
    <submittedName>
        <fullName evidence="1">Uncharacterized protein</fullName>
    </submittedName>
</protein>
<dbReference type="EMBL" id="JAAGAX010000013">
    <property type="protein sequence ID" value="KAF2294772.1"/>
    <property type="molecule type" value="Genomic_DNA"/>
</dbReference>
<comment type="caution">
    <text evidence="1">The sequence shown here is derived from an EMBL/GenBank/DDBJ whole genome shotgun (WGS) entry which is preliminary data.</text>
</comment>